<organism evidence="1 2">
    <name type="scientific">Blautia hansenii DSM 20583</name>
    <dbReference type="NCBI Taxonomy" id="537007"/>
    <lineage>
        <taxon>Bacteria</taxon>
        <taxon>Bacillati</taxon>
        <taxon>Bacillota</taxon>
        <taxon>Clostridia</taxon>
        <taxon>Lachnospirales</taxon>
        <taxon>Lachnospiraceae</taxon>
        <taxon>Blautia</taxon>
    </lineage>
</organism>
<dbReference type="AlphaFoldDB" id="C9L554"/>
<dbReference type="EMBL" id="ABYU02000010">
    <property type="protein sequence ID" value="EEX22888.1"/>
    <property type="molecule type" value="Genomic_DNA"/>
</dbReference>
<evidence type="ECO:0000313" key="2">
    <source>
        <dbReference type="Proteomes" id="UP000003755"/>
    </source>
</evidence>
<dbReference type="HOGENOM" id="CLU_1832578_0_0_9"/>
<sequence length="174" mass="20282">MFYNFNIKNKIYNKLKNDKTNEKNDKIEQRRLSKMRISTAEIKMLIKECVKQGGMYTAPDFKEYIILNSKKDVTRGQISGAVSQLIDTKEIVRVGRGLYAKDMKVTINKKKSIADEVEDTLKIQIYNTMIKVEKELATTISSIDIWKLNGENFEIVTKMRELKDTIEEIKMQCK</sequence>
<proteinExistence type="predicted"/>
<comment type="caution">
    <text evidence="1">The sequence shown here is derived from an EMBL/GenBank/DDBJ whole genome shotgun (WGS) entry which is preliminary data.</text>
</comment>
<dbReference type="STRING" id="537007.BLAHAN_04504"/>
<dbReference type="Proteomes" id="UP000003755">
    <property type="component" value="Unassembled WGS sequence"/>
</dbReference>
<gene>
    <name evidence="1" type="ORF">BLAHAN_04504</name>
</gene>
<reference evidence="1" key="1">
    <citation type="submission" date="2009-09" db="EMBL/GenBank/DDBJ databases">
        <authorList>
            <person name="Weinstock G."/>
            <person name="Sodergren E."/>
            <person name="Clifton S."/>
            <person name="Fulton L."/>
            <person name="Fulton B."/>
            <person name="Courtney L."/>
            <person name="Fronick C."/>
            <person name="Harrison M."/>
            <person name="Strong C."/>
            <person name="Farmer C."/>
            <person name="Delahaunty K."/>
            <person name="Markovic C."/>
            <person name="Hall O."/>
            <person name="Minx P."/>
            <person name="Tomlinson C."/>
            <person name="Mitreva M."/>
            <person name="Nelson J."/>
            <person name="Hou S."/>
            <person name="Wollam A."/>
            <person name="Pepin K.H."/>
            <person name="Johnson M."/>
            <person name="Bhonagiri V."/>
            <person name="Nash W.E."/>
            <person name="Warren W."/>
            <person name="Chinwalla A."/>
            <person name="Mardis E.R."/>
            <person name="Wilson R.K."/>
        </authorList>
    </citation>
    <scope>NUCLEOTIDE SEQUENCE [LARGE SCALE GENOMIC DNA]</scope>
    <source>
        <strain evidence="1">DSM 20583</strain>
    </source>
</reference>
<name>C9L554_BLAHA</name>
<protein>
    <submittedName>
        <fullName evidence="1">Uncharacterized protein</fullName>
    </submittedName>
</protein>
<evidence type="ECO:0000313" key="1">
    <source>
        <dbReference type="EMBL" id="EEX22888.1"/>
    </source>
</evidence>
<accession>C9L554</accession>
<keyword evidence="2" id="KW-1185">Reference proteome</keyword>
<dbReference type="eggNOG" id="ENOG5033TZX">
    <property type="taxonomic scope" value="Bacteria"/>
</dbReference>